<gene>
    <name evidence="2" type="ORF">SETTUDRAFT_24192</name>
</gene>
<reference evidence="2 3" key="2">
    <citation type="journal article" date="2013" name="PLoS Genet.">
        <title>Comparative genome structure, secondary metabolite, and effector coding capacity across Cochliobolus pathogens.</title>
        <authorList>
            <person name="Condon B.J."/>
            <person name="Leng Y."/>
            <person name="Wu D."/>
            <person name="Bushley K.E."/>
            <person name="Ohm R.A."/>
            <person name="Otillar R."/>
            <person name="Martin J."/>
            <person name="Schackwitz W."/>
            <person name="Grimwood J."/>
            <person name="MohdZainudin N."/>
            <person name="Xue C."/>
            <person name="Wang R."/>
            <person name="Manning V.A."/>
            <person name="Dhillon B."/>
            <person name="Tu Z.J."/>
            <person name="Steffenson B.J."/>
            <person name="Salamov A."/>
            <person name="Sun H."/>
            <person name="Lowry S."/>
            <person name="LaButti K."/>
            <person name="Han J."/>
            <person name="Copeland A."/>
            <person name="Lindquist E."/>
            <person name="Barry K."/>
            <person name="Schmutz J."/>
            <person name="Baker S.E."/>
            <person name="Ciuffetti L.M."/>
            <person name="Grigoriev I.V."/>
            <person name="Zhong S."/>
            <person name="Turgeon B.G."/>
        </authorList>
    </citation>
    <scope>NUCLEOTIDE SEQUENCE [LARGE SCALE GENOMIC DNA]</scope>
    <source>
        <strain evidence="3">28A</strain>
    </source>
</reference>
<dbReference type="eggNOG" id="ENOG502SSNK">
    <property type="taxonomic scope" value="Eukaryota"/>
</dbReference>
<dbReference type="HOGENOM" id="CLU_104465_1_0_1"/>
<proteinExistence type="predicted"/>
<dbReference type="RefSeq" id="XP_008031153.1">
    <property type="nucleotide sequence ID" value="XM_008032962.1"/>
</dbReference>
<protein>
    <submittedName>
        <fullName evidence="2">Uncharacterized protein</fullName>
    </submittedName>
</protein>
<reference evidence="2 3" key="1">
    <citation type="journal article" date="2012" name="PLoS Pathog.">
        <title>Diverse lifestyles and strategies of plant pathogenesis encoded in the genomes of eighteen Dothideomycetes fungi.</title>
        <authorList>
            <person name="Ohm R.A."/>
            <person name="Feau N."/>
            <person name="Henrissat B."/>
            <person name="Schoch C.L."/>
            <person name="Horwitz B.A."/>
            <person name="Barry K.W."/>
            <person name="Condon B.J."/>
            <person name="Copeland A.C."/>
            <person name="Dhillon B."/>
            <person name="Glaser F."/>
            <person name="Hesse C.N."/>
            <person name="Kosti I."/>
            <person name="LaButti K."/>
            <person name="Lindquist E.A."/>
            <person name="Lucas S."/>
            <person name="Salamov A.A."/>
            <person name="Bradshaw R.E."/>
            <person name="Ciuffetti L."/>
            <person name="Hamelin R.C."/>
            <person name="Kema G.H.J."/>
            <person name="Lawrence C."/>
            <person name="Scott J.A."/>
            <person name="Spatafora J.W."/>
            <person name="Turgeon B.G."/>
            <person name="de Wit P.J.G.M."/>
            <person name="Zhong S."/>
            <person name="Goodwin S.B."/>
            <person name="Grigoriev I.V."/>
        </authorList>
    </citation>
    <scope>NUCLEOTIDE SEQUENCE [LARGE SCALE GENOMIC DNA]</scope>
    <source>
        <strain evidence="3">28A</strain>
    </source>
</reference>
<dbReference type="OrthoDB" id="5426872at2759"/>
<dbReference type="GeneID" id="19402751"/>
<feature type="region of interest" description="Disordered" evidence="1">
    <location>
        <begin position="84"/>
        <end position="195"/>
    </location>
</feature>
<sequence length="195" mass="21477">MLLQGHPPRRHISSAPVSLSAASALLDKYLEDSQTHAHLHPDALITPDGVTFNSQGGAMGNPLMHHLRRVAAGMRGEYRAPDKTLEAQEREQEQQQQRGAKSGVADEEWQDMAAYQAEQGVTEVGDVGERSNLVQEGGEEPEVQTKDARKRTKEQADDGQATASGGIDKEARKKAKKERDMQRKREKTTQANKAD</sequence>
<feature type="compositionally biased region" description="Basic and acidic residues" evidence="1">
    <location>
        <begin position="167"/>
        <end position="183"/>
    </location>
</feature>
<evidence type="ECO:0000313" key="3">
    <source>
        <dbReference type="Proteomes" id="UP000016935"/>
    </source>
</evidence>
<dbReference type="EMBL" id="KB908877">
    <property type="protein sequence ID" value="EOA80676.1"/>
    <property type="molecule type" value="Genomic_DNA"/>
</dbReference>
<feature type="compositionally biased region" description="Basic and acidic residues" evidence="1">
    <location>
        <begin position="84"/>
        <end position="93"/>
    </location>
</feature>
<keyword evidence="3" id="KW-1185">Reference proteome</keyword>
<name>R0I536_EXST2</name>
<organism evidence="2 3">
    <name type="scientific">Exserohilum turcicum (strain 28A)</name>
    <name type="common">Northern leaf blight fungus</name>
    <name type="synonym">Setosphaeria turcica</name>
    <dbReference type="NCBI Taxonomy" id="671987"/>
    <lineage>
        <taxon>Eukaryota</taxon>
        <taxon>Fungi</taxon>
        <taxon>Dikarya</taxon>
        <taxon>Ascomycota</taxon>
        <taxon>Pezizomycotina</taxon>
        <taxon>Dothideomycetes</taxon>
        <taxon>Pleosporomycetidae</taxon>
        <taxon>Pleosporales</taxon>
        <taxon>Pleosporineae</taxon>
        <taxon>Pleosporaceae</taxon>
        <taxon>Exserohilum</taxon>
    </lineage>
</organism>
<evidence type="ECO:0000313" key="2">
    <source>
        <dbReference type="EMBL" id="EOA80676.1"/>
    </source>
</evidence>
<accession>R0I536</accession>
<evidence type="ECO:0000256" key="1">
    <source>
        <dbReference type="SAM" id="MobiDB-lite"/>
    </source>
</evidence>
<dbReference type="AlphaFoldDB" id="R0I536"/>
<dbReference type="Proteomes" id="UP000016935">
    <property type="component" value="Unassembled WGS sequence"/>
</dbReference>